<name>A0A9N8VIT6_9GLOM</name>
<reference evidence="1" key="1">
    <citation type="submission" date="2021-06" db="EMBL/GenBank/DDBJ databases">
        <authorList>
            <person name="Kallberg Y."/>
            <person name="Tangrot J."/>
            <person name="Rosling A."/>
        </authorList>
    </citation>
    <scope>NUCLEOTIDE SEQUENCE</scope>
    <source>
        <strain evidence="1">FL130A</strain>
    </source>
</reference>
<dbReference type="EMBL" id="CAJVPS010000134">
    <property type="protein sequence ID" value="CAG8456574.1"/>
    <property type="molecule type" value="Genomic_DNA"/>
</dbReference>
<protein>
    <submittedName>
        <fullName evidence="1">11823_t:CDS:1</fullName>
    </submittedName>
</protein>
<keyword evidence="2" id="KW-1185">Reference proteome</keyword>
<dbReference type="Proteomes" id="UP000789508">
    <property type="component" value="Unassembled WGS sequence"/>
</dbReference>
<evidence type="ECO:0000313" key="2">
    <source>
        <dbReference type="Proteomes" id="UP000789508"/>
    </source>
</evidence>
<proteinExistence type="predicted"/>
<sequence length="163" mass="18817">MIVSLLPIPVDFQENNEKFEDICVMHRIIDSVAEEVSEVSQRQMDDSEEIRIGYKSNFHVKSLLIAGKVEIYLMEVSHVLLTDKKICDNWDKGRVGDVKKIEEDLNRVPVFGIQVADGTIACWIMTIPFRAFYFVQYLGSVQIPMNQDQSSLVGFMDELWKLR</sequence>
<organism evidence="1 2">
    <name type="scientific">Ambispora leptoticha</name>
    <dbReference type="NCBI Taxonomy" id="144679"/>
    <lineage>
        <taxon>Eukaryota</taxon>
        <taxon>Fungi</taxon>
        <taxon>Fungi incertae sedis</taxon>
        <taxon>Mucoromycota</taxon>
        <taxon>Glomeromycotina</taxon>
        <taxon>Glomeromycetes</taxon>
        <taxon>Archaeosporales</taxon>
        <taxon>Ambisporaceae</taxon>
        <taxon>Ambispora</taxon>
    </lineage>
</organism>
<gene>
    <name evidence="1" type="ORF">ALEPTO_LOCUS1312</name>
</gene>
<evidence type="ECO:0000313" key="1">
    <source>
        <dbReference type="EMBL" id="CAG8456574.1"/>
    </source>
</evidence>
<feature type="non-terminal residue" evidence="1">
    <location>
        <position position="1"/>
    </location>
</feature>
<comment type="caution">
    <text evidence="1">The sequence shown here is derived from an EMBL/GenBank/DDBJ whole genome shotgun (WGS) entry which is preliminary data.</text>
</comment>
<accession>A0A9N8VIT6</accession>
<dbReference type="AlphaFoldDB" id="A0A9N8VIT6"/>
<dbReference type="OrthoDB" id="2359022at2759"/>